<comment type="similarity">
    <text evidence="1">Belongs to the peptidase M32 family.</text>
</comment>
<reference evidence="2 3" key="1">
    <citation type="submission" date="2023-07" db="EMBL/GenBank/DDBJ databases">
        <title>Genomic Encyclopedia of Type Strains, Phase IV (KMG-IV): sequencing the most valuable type-strain genomes for metagenomic binning, comparative biology and taxonomic classification.</title>
        <authorList>
            <person name="Goeker M."/>
        </authorList>
    </citation>
    <scope>NUCLEOTIDE SEQUENCE [LARGE SCALE GENOMIC DNA]</scope>
    <source>
        <strain evidence="2 3">DSM 16784</strain>
    </source>
</reference>
<dbReference type="Pfam" id="PF02074">
    <property type="entry name" value="Peptidase_M32"/>
    <property type="match status" value="1"/>
</dbReference>
<keyword evidence="1" id="KW-0482">Metalloprotease</keyword>
<dbReference type="Proteomes" id="UP001230220">
    <property type="component" value="Unassembled WGS sequence"/>
</dbReference>
<dbReference type="EMBL" id="JAUSUR010000003">
    <property type="protein sequence ID" value="MDQ0361371.1"/>
    <property type="molecule type" value="Genomic_DNA"/>
</dbReference>
<dbReference type="CDD" id="cd06460">
    <property type="entry name" value="M32_Taq"/>
    <property type="match status" value="1"/>
</dbReference>
<dbReference type="PANTHER" id="PTHR34217">
    <property type="entry name" value="METAL-DEPENDENT CARBOXYPEPTIDASE"/>
    <property type="match status" value="1"/>
</dbReference>
<evidence type="ECO:0000313" key="2">
    <source>
        <dbReference type="EMBL" id="MDQ0361371.1"/>
    </source>
</evidence>
<dbReference type="RefSeq" id="WP_307408039.1">
    <property type="nucleotide sequence ID" value="NZ_JAUSUR010000003.1"/>
</dbReference>
<keyword evidence="1" id="KW-0645">Protease</keyword>
<keyword evidence="3" id="KW-1185">Reference proteome</keyword>
<dbReference type="EC" id="3.4.17.19" evidence="1"/>
<dbReference type="GO" id="GO:0004180">
    <property type="term" value="F:carboxypeptidase activity"/>
    <property type="evidence" value="ECO:0007669"/>
    <property type="project" value="UniProtKB-KW"/>
</dbReference>
<name>A0ABU0E3S2_9FIRM</name>
<comment type="catalytic activity">
    <reaction evidence="1">
        <text>Release of a C-terminal amino acid with broad specificity, except for -Pro.</text>
        <dbReference type="EC" id="3.4.17.19"/>
    </reaction>
</comment>
<dbReference type="Gene3D" id="1.10.1370.30">
    <property type="match status" value="1"/>
</dbReference>
<keyword evidence="1" id="KW-0479">Metal-binding</keyword>
<accession>A0ABU0E3S2</accession>
<dbReference type="PIRSF" id="PIRSF006615">
    <property type="entry name" value="Zn_crbxpep_Taq"/>
    <property type="match status" value="1"/>
</dbReference>
<dbReference type="PANTHER" id="PTHR34217:SF1">
    <property type="entry name" value="CARBOXYPEPTIDASE 1"/>
    <property type="match status" value="1"/>
</dbReference>
<dbReference type="PROSITE" id="PS52034">
    <property type="entry name" value="PEPTIDASE_M32"/>
    <property type="match status" value="1"/>
</dbReference>
<gene>
    <name evidence="2" type="ORF">J2S15_002118</name>
</gene>
<dbReference type="InterPro" id="IPR001333">
    <property type="entry name" value="Peptidase_M32_Taq"/>
</dbReference>
<protein>
    <recommendedName>
        <fullName evidence="1">Metal-dependent carboxypeptidase</fullName>
        <ecNumber evidence="1">3.4.17.19</ecNumber>
    </recommendedName>
</protein>
<dbReference type="PRINTS" id="PR00998">
    <property type="entry name" value="CRBOXYPTASET"/>
</dbReference>
<proteinExistence type="inferred from homology"/>
<comment type="caution">
    <text evidence="2">The sequence shown here is derived from an EMBL/GenBank/DDBJ whole genome shotgun (WGS) entry which is preliminary data.</text>
</comment>
<dbReference type="SUPFAM" id="SSF55486">
    <property type="entry name" value="Metalloproteases ('zincins'), catalytic domain"/>
    <property type="match status" value="1"/>
</dbReference>
<evidence type="ECO:0000313" key="3">
    <source>
        <dbReference type="Proteomes" id="UP001230220"/>
    </source>
</evidence>
<keyword evidence="1 2" id="KW-0121">Carboxypeptidase</keyword>
<sequence>MKDLKTFYEEYKNKTSAYSYAMGSIYFDQATVAPKDGVPYSNEVVSFLSGEAFAYSTDPENIKRIEELYKETSDPLEKKEIELRLRDLHQISKLPKEVYVDFQKAVADSQYVWEEAKEKDDYALFKPHLMGLIEKRKHMLTYFDFEGSAYDYLLDQFQVGMNKEKYDAFFKEVKDGLIPLIKEIGEKGKKIDNSPLFENFDVEDQIKFTEVLKESLNINPRKCYLTESVHPFTSFFSGNDARITTRYHADNVMSAVLATIHEYGHAQYGLQVDPKFEKTTFSSEIGFAMHESQSRLMENHIGRNRAFWEANYPKFQAIFPAQLKDVSLDSFMEMMDVSTPSLIRIEADELTYPLHIVIRYELEKEIFDGAIDCDNLDVLWADKYEEYLGVRPTTTADGILQDMHWGAAYFGYFPTYALGSAFAAQFYNQLEKDVDVDSALRNNEFEKISEWLKVNIHQYGASKTFDELLLDVTGETFNPKYYVEYLTNKYRKIYGL</sequence>
<keyword evidence="1 2" id="KW-0378">Hydrolase</keyword>
<comment type="function">
    <text evidence="1">Broad specificity carboxypetidase that releases amino acids sequentially from the C-terminus, including neutral, aromatic, polar and basic residues.</text>
</comment>
<evidence type="ECO:0000256" key="1">
    <source>
        <dbReference type="PIRNR" id="PIRNR006615"/>
    </source>
</evidence>
<organism evidence="2 3">
    <name type="scientific">Breznakia pachnodae</name>
    <dbReference type="NCBI Taxonomy" id="265178"/>
    <lineage>
        <taxon>Bacteria</taxon>
        <taxon>Bacillati</taxon>
        <taxon>Bacillota</taxon>
        <taxon>Erysipelotrichia</taxon>
        <taxon>Erysipelotrichales</taxon>
        <taxon>Erysipelotrichaceae</taxon>
        <taxon>Breznakia</taxon>
    </lineage>
</organism>